<dbReference type="Pfam" id="PF17928">
    <property type="entry name" value="TetR_C_22"/>
    <property type="match status" value="1"/>
</dbReference>
<reference evidence="8" key="1">
    <citation type="journal article" date="2019" name="Int. J. Syst. Evol. Microbiol.">
        <title>The Global Catalogue of Microorganisms (GCM) 10K type strain sequencing project: providing services to taxonomists for standard genome sequencing and annotation.</title>
        <authorList>
            <consortium name="The Broad Institute Genomics Platform"/>
            <consortium name="The Broad Institute Genome Sequencing Center for Infectious Disease"/>
            <person name="Wu L."/>
            <person name="Ma J."/>
        </authorList>
    </citation>
    <scope>NUCLEOTIDE SEQUENCE [LARGE SCALE GENOMIC DNA]</scope>
    <source>
        <strain evidence="8">JCM 18077</strain>
    </source>
</reference>
<dbReference type="InterPro" id="IPR041674">
    <property type="entry name" value="TetR_C_22"/>
</dbReference>
<dbReference type="RefSeq" id="WP_246995148.1">
    <property type="nucleotide sequence ID" value="NZ_BAABIE010000009.1"/>
</dbReference>
<organism evidence="7 8">
    <name type="scientific">Gordonia alkaliphila</name>
    <dbReference type="NCBI Taxonomy" id="1053547"/>
    <lineage>
        <taxon>Bacteria</taxon>
        <taxon>Bacillati</taxon>
        <taxon>Actinomycetota</taxon>
        <taxon>Actinomycetes</taxon>
        <taxon>Mycobacteriales</taxon>
        <taxon>Gordoniaceae</taxon>
        <taxon>Gordonia</taxon>
    </lineage>
</organism>
<feature type="domain" description="HTH tetR-type" evidence="6">
    <location>
        <begin position="22"/>
        <end position="82"/>
    </location>
</feature>
<evidence type="ECO:0000313" key="7">
    <source>
        <dbReference type="EMBL" id="GAA4751104.1"/>
    </source>
</evidence>
<dbReference type="PROSITE" id="PS50977">
    <property type="entry name" value="HTH_TETR_2"/>
    <property type="match status" value="1"/>
</dbReference>
<evidence type="ECO:0000256" key="1">
    <source>
        <dbReference type="ARBA" id="ARBA00023015"/>
    </source>
</evidence>
<dbReference type="Gene3D" id="1.10.357.10">
    <property type="entry name" value="Tetracycline Repressor, domain 2"/>
    <property type="match status" value="1"/>
</dbReference>
<dbReference type="EMBL" id="BAABIE010000009">
    <property type="protein sequence ID" value="GAA4751104.1"/>
    <property type="molecule type" value="Genomic_DNA"/>
</dbReference>
<keyword evidence="3" id="KW-0804">Transcription</keyword>
<dbReference type="PANTHER" id="PTHR30055:SF234">
    <property type="entry name" value="HTH-TYPE TRANSCRIPTIONAL REGULATOR BETI"/>
    <property type="match status" value="1"/>
</dbReference>
<proteinExistence type="predicted"/>
<dbReference type="SUPFAM" id="SSF46689">
    <property type="entry name" value="Homeodomain-like"/>
    <property type="match status" value="1"/>
</dbReference>
<accession>A0ABP8ZAH0</accession>
<keyword evidence="8" id="KW-1185">Reference proteome</keyword>
<name>A0ABP8ZAH0_9ACTN</name>
<dbReference type="Pfam" id="PF00440">
    <property type="entry name" value="TetR_N"/>
    <property type="match status" value="1"/>
</dbReference>
<evidence type="ECO:0000256" key="4">
    <source>
        <dbReference type="PROSITE-ProRule" id="PRU00335"/>
    </source>
</evidence>
<protein>
    <submittedName>
        <fullName evidence="7">TetR/AcrR family transcriptional regulator</fullName>
    </submittedName>
</protein>
<evidence type="ECO:0000256" key="3">
    <source>
        <dbReference type="ARBA" id="ARBA00023163"/>
    </source>
</evidence>
<dbReference type="InterPro" id="IPR001647">
    <property type="entry name" value="HTH_TetR"/>
</dbReference>
<evidence type="ECO:0000256" key="5">
    <source>
        <dbReference type="SAM" id="MobiDB-lite"/>
    </source>
</evidence>
<dbReference type="InterPro" id="IPR050109">
    <property type="entry name" value="HTH-type_TetR-like_transc_reg"/>
</dbReference>
<keyword evidence="2 4" id="KW-0238">DNA-binding</keyword>
<keyword evidence="1" id="KW-0805">Transcription regulation</keyword>
<evidence type="ECO:0000259" key="6">
    <source>
        <dbReference type="PROSITE" id="PS50977"/>
    </source>
</evidence>
<dbReference type="Proteomes" id="UP001500822">
    <property type="component" value="Unassembled WGS sequence"/>
</dbReference>
<sequence length="210" mass="23517">MTADAAAQPLVPRKRPAQERSRRKFEDILTAAREVLIDDGFDSLTCEQIATRADVPIGTLYQYFANKYVIVCELDRVDTASVRDELTEFAGAIPSLEWPALLEKFLDHLAALWRNDPSRRAVWLAVQSTPATRLTASLNEQILAEQVARILAPLTPSQRARREMMAQVLVHTAYSLLSFSVQDGHDHELTVQELKRMLAGYLLLEETAGG</sequence>
<feature type="DNA-binding region" description="H-T-H motif" evidence="4">
    <location>
        <begin position="45"/>
        <end position="64"/>
    </location>
</feature>
<comment type="caution">
    <text evidence="7">The sequence shown here is derived from an EMBL/GenBank/DDBJ whole genome shotgun (WGS) entry which is preliminary data.</text>
</comment>
<dbReference type="PANTHER" id="PTHR30055">
    <property type="entry name" value="HTH-TYPE TRANSCRIPTIONAL REGULATOR RUTR"/>
    <property type="match status" value="1"/>
</dbReference>
<gene>
    <name evidence="7" type="ORF">GCM10023217_22240</name>
</gene>
<dbReference type="InterPro" id="IPR009057">
    <property type="entry name" value="Homeodomain-like_sf"/>
</dbReference>
<feature type="region of interest" description="Disordered" evidence="5">
    <location>
        <begin position="1"/>
        <end position="21"/>
    </location>
</feature>
<evidence type="ECO:0000256" key="2">
    <source>
        <dbReference type="ARBA" id="ARBA00023125"/>
    </source>
</evidence>
<evidence type="ECO:0000313" key="8">
    <source>
        <dbReference type="Proteomes" id="UP001500822"/>
    </source>
</evidence>
<dbReference type="PRINTS" id="PR00455">
    <property type="entry name" value="HTHTETR"/>
</dbReference>